<accession>A0A2N5TPS9</accession>
<proteinExistence type="predicted"/>
<evidence type="ECO:0000313" key="2">
    <source>
        <dbReference type="Proteomes" id="UP000235388"/>
    </source>
</evidence>
<dbReference type="Proteomes" id="UP000235388">
    <property type="component" value="Unassembled WGS sequence"/>
</dbReference>
<gene>
    <name evidence="1" type="ORF">PCANC_27707</name>
</gene>
<organism evidence="1 2">
    <name type="scientific">Puccinia coronata f. sp. avenae</name>
    <dbReference type="NCBI Taxonomy" id="200324"/>
    <lineage>
        <taxon>Eukaryota</taxon>
        <taxon>Fungi</taxon>
        <taxon>Dikarya</taxon>
        <taxon>Basidiomycota</taxon>
        <taxon>Pucciniomycotina</taxon>
        <taxon>Pucciniomycetes</taxon>
        <taxon>Pucciniales</taxon>
        <taxon>Pucciniaceae</taxon>
        <taxon>Puccinia</taxon>
    </lineage>
</organism>
<protein>
    <submittedName>
        <fullName evidence="1">Uncharacterized protein</fullName>
    </submittedName>
</protein>
<comment type="caution">
    <text evidence="1">The sequence shown here is derived from an EMBL/GenBank/DDBJ whole genome shotgun (WGS) entry which is preliminary data.</text>
</comment>
<name>A0A2N5TPS9_9BASI</name>
<sequence>MIPEGPEFLQGPVNAMIMSPDDDLISPNSEPPAKHFWVHGGNPVGIGGPALKLTIFLQLTESVDFKNKAETCLV</sequence>
<dbReference type="EMBL" id="PGCJ01000483">
    <property type="protein sequence ID" value="PLW27510.1"/>
    <property type="molecule type" value="Genomic_DNA"/>
</dbReference>
<reference evidence="1 2" key="1">
    <citation type="submission" date="2017-11" db="EMBL/GenBank/DDBJ databases">
        <title>De novo assembly and phasing of dikaryotic genomes from two isolates of Puccinia coronata f. sp. avenae, the causal agent of oat crown rust.</title>
        <authorList>
            <person name="Miller M.E."/>
            <person name="Zhang Y."/>
            <person name="Omidvar V."/>
            <person name="Sperschneider J."/>
            <person name="Schwessinger B."/>
            <person name="Raley C."/>
            <person name="Palmer J.M."/>
            <person name="Garnica D."/>
            <person name="Upadhyaya N."/>
            <person name="Rathjen J."/>
            <person name="Taylor J.M."/>
            <person name="Park R.F."/>
            <person name="Dodds P.N."/>
            <person name="Hirsch C.D."/>
            <person name="Kianian S.F."/>
            <person name="Figueroa M."/>
        </authorList>
    </citation>
    <scope>NUCLEOTIDE SEQUENCE [LARGE SCALE GENOMIC DNA]</scope>
    <source>
        <strain evidence="1">12NC29</strain>
    </source>
</reference>
<keyword evidence="2" id="KW-1185">Reference proteome</keyword>
<dbReference type="AlphaFoldDB" id="A0A2N5TPS9"/>
<evidence type="ECO:0000313" key="1">
    <source>
        <dbReference type="EMBL" id="PLW27510.1"/>
    </source>
</evidence>